<dbReference type="Proteomes" id="UP000030651">
    <property type="component" value="Unassembled WGS sequence"/>
</dbReference>
<dbReference type="PANTHER" id="PTHR33048:SF55">
    <property type="entry name" value="INTEGRAL MEMBRANE PROTEIN"/>
    <property type="match status" value="1"/>
</dbReference>
<sequence length="384" mass="42836">MSENNIPGPSRALEIQIPCIVFMITTPLFVGMRLWARIRSKAGFGWDDWTSLASATFAMIVMAFMLASCSYGFGQHIRNLTPQNKIMTLKMFFVSQVFYKLTINTTKMSILFLYLRIFLQRWFRIACYILLAVVASYMIAAFFASVFQCTPVPRAWNKTIAGTCINITTNWYANAGFSIATDLTILALPMQPIYTSNLRMRQKVAVMVLFALGAFVAVTSILRMQTLDFSSSSLDTTYDLDSSIWTMIEENIAIICSCLPMMRGPLSICFPAVFTPRSAKDTYESGGVSNGDSTTGSGGLRSPRNQWTQLHGYPDNRAGINLNEISAIQKRLSEDSTGQILPATNNRSHKVRTPSDASGIRKVLQYQVSYTQREVNSSNGEDKT</sequence>
<dbReference type="eggNOG" id="ENOG502SHQF">
    <property type="taxonomic scope" value="Eukaryota"/>
</dbReference>
<keyword evidence="4 7" id="KW-0472">Membrane</keyword>
<evidence type="ECO:0000256" key="4">
    <source>
        <dbReference type="ARBA" id="ARBA00023136"/>
    </source>
</evidence>
<dbReference type="InterPro" id="IPR052337">
    <property type="entry name" value="SAT4-like"/>
</dbReference>
<dbReference type="KEGG" id="pfy:PFICI_02761"/>
<dbReference type="RefSeq" id="XP_007829533.1">
    <property type="nucleotide sequence ID" value="XM_007831342.1"/>
</dbReference>
<dbReference type="EMBL" id="KI912110">
    <property type="protein sequence ID" value="ETS84736.1"/>
    <property type="molecule type" value="Genomic_DNA"/>
</dbReference>
<gene>
    <name evidence="9" type="ORF">PFICI_02761</name>
</gene>
<keyword evidence="3 7" id="KW-1133">Transmembrane helix</keyword>
<dbReference type="HOGENOM" id="CLU_028200_0_2_1"/>
<evidence type="ECO:0000256" key="6">
    <source>
        <dbReference type="SAM" id="MobiDB-lite"/>
    </source>
</evidence>
<dbReference type="AlphaFoldDB" id="W3XHQ2"/>
<evidence type="ECO:0000259" key="8">
    <source>
        <dbReference type="Pfam" id="PF20684"/>
    </source>
</evidence>
<evidence type="ECO:0000256" key="7">
    <source>
        <dbReference type="SAM" id="Phobius"/>
    </source>
</evidence>
<evidence type="ECO:0000256" key="5">
    <source>
        <dbReference type="ARBA" id="ARBA00038359"/>
    </source>
</evidence>
<feature type="domain" description="Rhodopsin" evidence="8">
    <location>
        <begin position="32"/>
        <end position="267"/>
    </location>
</feature>
<accession>W3XHQ2</accession>
<protein>
    <recommendedName>
        <fullName evidence="8">Rhodopsin domain-containing protein</fullName>
    </recommendedName>
</protein>
<keyword evidence="10" id="KW-1185">Reference proteome</keyword>
<name>W3XHQ2_PESFW</name>
<evidence type="ECO:0000256" key="3">
    <source>
        <dbReference type="ARBA" id="ARBA00022989"/>
    </source>
</evidence>
<evidence type="ECO:0000313" key="10">
    <source>
        <dbReference type="Proteomes" id="UP000030651"/>
    </source>
</evidence>
<keyword evidence="2 7" id="KW-0812">Transmembrane</keyword>
<dbReference type="GeneID" id="19267774"/>
<dbReference type="OMA" id="FSSIFQC"/>
<dbReference type="InterPro" id="IPR049326">
    <property type="entry name" value="Rhodopsin_dom_fungi"/>
</dbReference>
<feature type="transmembrane region" description="Helical" evidence="7">
    <location>
        <begin position="48"/>
        <end position="73"/>
    </location>
</feature>
<dbReference type="GO" id="GO:0016020">
    <property type="term" value="C:membrane"/>
    <property type="evidence" value="ECO:0007669"/>
    <property type="project" value="UniProtKB-SubCell"/>
</dbReference>
<dbReference type="PANTHER" id="PTHR33048">
    <property type="entry name" value="PTH11-LIKE INTEGRAL MEMBRANE PROTEIN (AFU_ORTHOLOGUE AFUA_5G11245)"/>
    <property type="match status" value="1"/>
</dbReference>
<proteinExistence type="inferred from homology"/>
<reference evidence="10" key="1">
    <citation type="journal article" date="2015" name="BMC Genomics">
        <title>Genomic and transcriptomic analysis of the endophytic fungus Pestalotiopsis fici reveals its lifestyle and high potential for synthesis of natural products.</title>
        <authorList>
            <person name="Wang X."/>
            <person name="Zhang X."/>
            <person name="Liu L."/>
            <person name="Xiang M."/>
            <person name="Wang W."/>
            <person name="Sun X."/>
            <person name="Che Y."/>
            <person name="Guo L."/>
            <person name="Liu G."/>
            <person name="Guo L."/>
            <person name="Wang C."/>
            <person name="Yin W.B."/>
            <person name="Stadler M."/>
            <person name="Zhang X."/>
            <person name="Liu X."/>
        </authorList>
    </citation>
    <scope>NUCLEOTIDE SEQUENCE [LARGE SCALE GENOMIC DNA]</scope>
    <source>
        <strain evidence="10">W106-1 / CGMCC3.15140</strain>
    </source>
</reference>
<comment type="subcellular location">
    <subcellularLocation>
        <location evidence="1">Membrane</location>
        <topology evidence="1">Multi-pass membrane protein</topology>
    </subcellularLocation>
</comment>
<feature type="compositionally biased region" description="Polar residues" evidence="6">
    <location>
        <begin position="336"/>
        <end position="346"/>
    </location>
</feature>
<evidence type="ECO:0000313" key="9">
    <source>
        <dbReference type="EMBL" id="ETS84736.1"/>
    </source>
</evidence>
<feature type="region of interest" description="Disordered" evidence="6">
    <location>
        <begin position="336"/>
        <end position="356"/>
    </location>
</feature>
<organism evidence="9 10">
    <name type="scientific">Pestalotiopsis fici (strain W106-1 / CGMCC3.15140)</name>
    <dbReference type="NCBI Taxonomy" id="1229662"/>
    <lineage>
        <taxon>Eukaryota</taxon>
        <taxon>Fungi</taxon>
        <taxon>Dikarya</taxon>
        <taxon>Ascomycota</taxon>
        <taxon>Pezizomycotina</taxon>
        <taxon>Sordariomycetes</taxon>
        <taxon>Xylariomycetidae</taxon>
        <taxon>Amphisphaeriales</taxon>
        <taxon>Sporocadaceae</taxon>
        <taxon>Pestalotiopsis</taxon>
    </lineage>
</organism>
<comment type="similarity">
    <text evidence="5">Belongs to the SAT4 family.</text>
</comment>
<feature type="transmembrane region" description="Helical" evidence="7">
    <location>
        <begin position="93"/>
        <end position="115"/>
    </location>
</feature>
<dbReference type="Pfam" id="PF20684">
    <property type="entry name" value="Fung_rhodopsin"/>
    <property type="match status" value="1"/>
</dbReference>
<feature type="region of interest" description="Disordered" evidence="6">
    <location>
        <begin position="281"/>
        <end position="305"/>
    </location>
</feature>
<feature type="transmembrane region" description="Helical" evidence="7">
    <location>
        <begin position="127"/>
        <end position="147"/>
    </location>
</feature>
<dbReference type="OrthoDB" id="444631at2759"/>
<evidence type="ECO:0000256" key="1">
    <source>
        <dbReference type="ARBA" id="ARBA00004141"/>
    </source>
</evidence>
<dbReference type="InParanoid" id="W3XHQ2"/>
<evidence type="ECO:0000256" key="2">
    <source>
        <dbReference type="ARBA" id="ARBA00022692"/>
    </source>
</evidence>
<feature type="transmembrane region" description="Helical" evidence="7">
    <location>
        <begin position="204"/>
        <end position="222"/>
    </location>
</feature>
<feature type="transmembrane region" description="Helical" evidence="7">
    <location>
        <begin position="15"/>
        <end position="36"/>
    </location>
</feature>